<dbReference type="SUPFAM" id="SSF51445">
    <property type="entry name" value="(Trans)glycosidases"/>
    <property type="match status" value="1"/>
</dbReference>
<dbReference type="InterPro" id="IPR001554">
    <property type="entry name" value="Glyco_hydro_14"/>
</dbReference>
<dbReference type="Gene3D" id="3.30.420.10">
    <property type="entry name" value="Ribonuclease H-like superfamily/Ribonuclease H"/>
    <property type="match status" value="1"/>
</dbReference>
<dbReference type="Gene3D" id="3.30.70.270">
    <property type="match status" value="1"/>
</dbReference>
<dbReference type="CDD" id="cd01647">
    <property type="entry name" value="RT_LTR"/>
    <property type="match status" value="1"/>
</dbReference>
<dbReference type="SUPFAM" id="SSF56672">
    <property type="entry name" value="DNA/RNA polymerases"/>
    <property type="match status" value="1"/>
</dbReference>
<dbReference type="CDD" id="cd00303">
    <property type="entry name" value="retropepsin_like"/>
    <property type="match status" value="1"/>
</dbReference>
<dbReference type="InterPro" id="IPR043502">
    <property type="entry name" value="DNA/RNA_pol_sf"/>
</dbReference>
<name>A0ABQ5B7R8_9ASTR</name>
<keyword evidence="8" id="KW-0695">RNA-directed DNA polymerase</keyword>
<evidence type="ECO:0000256" key="11">
    <source>
        <dbReference type="ARBA" id="ARBA00023326"/>
    </source>
</evidence>
<keyword evidence="9 12" id="KW-0119">Carbohydrate metabolism</keyword>
<keyword evidence="3" id="KW-0808">Transferase</keyword>
<dbReference type="Gene3D" id="3.10.10.10">
    <property type="entry name" value="HIV Type 1 Reverse Transcriptase, subunit A, domain 1"/>
    <property type="match status" value="1"/>
</dbReference>
<dbReference type="PROSITE" id="PS00506">
    <property type="entry name" value="BETA_AMYLASE_1"/>
    <property type="match status" value="1"/>
</dbReference>
<dbReference type="SUPFAM" id="SSF50630">
    <property type="entry name" value="Acid proteases"/>
    <property type="match status" value="1"/>
</dbReference>
<evidence type="ECO:0000256" key="5">
    <source>
        <dbReference type="ARBA" id="ARBA00022722"/>
    </source>
</evidence>
<protein>
    <recommendedName>
        <fullName evidence="12">Beta-amylase</fullName>
        <ecNumber evidence="12">3.2.1.2</ecNumber>
    </recommendedName>
</protein>
<sequence length="1270" mass="145239">MKTMMMPVEMYGEMEDQTMMTSAMDVDDVDSFDLFEQGGGGGPLDHCRLADDGFFNTFSDDFDDTDINQQMVYAAQYIGSRHASDFETILIFFEGASSLVSYDSRDVEEVVNGSVWNSPSHVKYPRVSLRRKDLDMIKSMSPVMRGGVKPDLSMAFQPGRSQWRRRLPAAPMEVQREYPSCSISNNEEKGVPVYVMMPLDSVTMWNSLNRRKAVKASFKALKSAGVEGVMVDVWWGLVEEAVGEYNWGGYTELFEMAKRYGLKVQAVMSFHQCGGNVGDSCMIPLPKWVVEEIDKDPDLAYTDQWGRRNYEYLSLGCDTIPCLKGRTPVQCYSDYMRAFRQKFSHLLGDTIVEIQVGMGPAGELRYPSYPEKDGIWKFPGIGAFQCYDKYMLCSLKSAAENYGHPEWGDTGPTDAGEYNSWPEDTDFFKRQCGGWNGEYGKFFLSWYSQMLLDHGEKILTSATSIFNNRGIKISVKIAGIHWHYGTRSHAPELTAGYYNTRFRDGYLPIAKTLGRHGAVFNFTCIEMRDYEQPQSAQCSPEKLVQQVASATREAQVSLAGENALPRYDESAHEQILRAALLSENEEMCSFTYLRLNQELFHFYNWRKFVAFVKKMRYVHRSWDQEETTMERLELDLAWGRGRHYKRDCPKVKDKNRGNQAGNGNAQARDYALGEAGTNPDTNVVTGTFLLNNRYAFILFDTGADRSFVSTAFSSLIDIAPTTLDNHYDIELADGKIIEVNTIIWGCTLNFLNHPFNIDLMPVPLDSFDVIIGMDCLSKKAEDKSEEKRLEDVPIVRDFPEVFLEDLPCIPPARQVEFQIDLIPGAAPITRASVLFVKKNDGSFRMCIDYRELNKLTVKNRYPLPRIDDLFELKGSSVYSKINLRSDYHQLRVREEDIPKTAFRTRYGHYEFQVMPFGLTNTPTIFMDLMNRVYKPYLEKFVIVFIYDILIYSKNKQEHEEHLKLILELLKKEECAPILALPEGVENFIIYCDATHKGLGVVLMQNKKVIAYASGQLKNHEKNYTTRDLDLGAVKILNAHIEAMKPENFEAEDVGEVGCRAMKALGTRLDMSTAYHPQTDGQSEIIIQTLKDMLRACVIDFGNGWDIHLPLIEFSYNNIYHTSIKAAPFEALYGCKCHSAVCWAEKSYADVRRKPLEFQVGDKVMLKVSPWKGVIHFGKRGEVEPEKCLSDEPLAIPLDDIHIDDKLHFVEEPMEIMDHEVKRLKQSRIPIIKVRWNSRRGPEFTWEREDQFREKYPHLFTKTAPSTSAAS</sequence>
<evidence type="ECO:0000256" key="9">
    <source>
        <dbReference type="ARBA" id="ARBA00023277"/>
    </source>
</evidence>
<dbReference type="InterPro" id="IPR000477">
    <property type="entry name" value="RT_dom"/>
</dbReference>
<comment type="similarity">
    <text evidence="2 12">Belongs to the glycosyl hydrolase 14 family.</text>
</comment>
<evidence type="ECO:0000256" key="12">
    <source>
        <dbReference type="RuleBase" id="RU000509"/>
    </source>
</evidence>
<dbReference type="Proteomes" id="UP001151760">
    <property type="component" value="Unassembled WGS sequence"/>
</dbReference>
<feature type="domain" description="Reverse transcriptase" evidence="13">
    <location>
        <begin position="817"/>
        <end position="1002"/>
    </location>
</feature>
<dbReference type="InterPro" id="IPR036397">
    <property type="entry name" value="RNaseH_sf"/>
</dbReference>
<keyword evidence="4" id="KW-0548">Nucleotidyltransferase</keyword>
<evidence type="ECO:0000256" key="2">
    <source>
        <dbReference type="ARBA" id="ARBA00005652"/>
    </source>
</evidence>
<dbReference type="PRINTS" id="PR00750">
    <property type="entry name" value="BETAAMYLASE"/>
</dbReference>
<dbReference type="PANTHER" id="PTHR31352:SF31">
    <property type="entry name" value="BETA-AMYLASE 1, CHLOROPLASTIC"/>
    <property type="match status" value="1"/>
</dbReference>
<dbReference type="PROSITE" id="PS00141">
    <property type="entry name" value="ASP_PROTEASE"/>
    <property type="match status" value="1"/>
</dbReference>
<dbReference type="Gene3D" id="2.40.70.10">
    <property type="entry name" value="Acid Proteases"/>
    <property type="match status" value="1"/>
</dbReference>
<dbReference type="InterPro" id="IPR012337">
    <property type="entry name" value="RNaseH-like_sf"/>
</dbReference>
<proteinExistence type="inferred from homology"/>
<keyword evidence="7 12" id="KW-0378">Hydrolase</keyword>
<dbReference type="InterPro" id="IPR018238">
    <property type="entry name" value="Glyco_hydro_14_CS"/>
</dbReference>
<dbReference type="PROSITE" id="PS00679">
    <property type="entry name" value="BETA_AMYLASE_2"/>
    <property type="match status" value="1"/>
</dbReference>
<keyword evidence="10 12" id="KW-0326">Glycosidase</keyword>
<dbReference type="InterPro" id="IPR041373">
    <property type="entry name" value="RT_RNaseH"/>
</dbReference>
<evidence type="ECO:0000259" key="14">
    <source>
        <dbReference type="PROSITE" id="PS50994"/>
    </source>
</evidence>
<dbReference type="InterPro" id="IPR017853">
    <property type="entry name" value="GH"/>
</dbReference>
<reference evidence="15" key="1">
    <citation type="journal article" date="2022" name="Int. J. Mol. Sci.">
        <title>Draft Genome of Tanacetum Coccineum: Genomic Comparison of Closely Related Tanacetum-Family Plants.</title>
        <authorList>
            <person name="Yamashiro T."/>
            <person name="Shiraishi A."/>
            <person name="Nakayama K."/>
            <person name="Satake H."/>
        </authorList>
    </citation>
    <scope>NUCLEOTIDE SEQUENCE</scope>
</reference>
<evidence type="ECO:0000256" key="3">
    <source>
        <dbReference type="ARBA" id="ARBA00022679"/>
    </source>
</evidence>
<dbReference type="SUPFAM" id="SSF53098">
    <property type="entry name" value="Ribonuclease H-like"/>
    <property type="match status" value="1"/>
</dbReference>
<keyword evidence="6" id="KW-0255">Endonuclease</keyword>
<accession>A0ABQ5B7R8</accession>
<feature type="domain" description="Integrase catalytic" evidence="14">
    <location>
        <begin position="977"/>
        <end position="1135"/>
    </location>
</feature>
<evidence type="ECO:0000256" key="1">
    <source>
        <dbReference type="ARBA" id="ARBA00000546"/>
    </source>
</evidence>
<dbReference type="PANTHER" id="PTHR31352">
    <property type="entry name" value="BETA-AMYLASE 1, CHLOROPLASTIC"/>
    <property type="match status" value="1"/>
</dbReference>
<keyword evidence="11 12" id="KW-0624">Polysaccharide degradation</keyword>
<evidence type="ECO:0000313" key="16">
    <source>
        <dbReference type="Proteomes" id="UP001151760"/>
    </source>
</evidence>
<dbReference type="Pfam" id="PF08284">
    <property type="entry name" value="RVP_2"/>
    <property type="match status" value="1"/>
</dbReference>
<comment type="caution">
    <text evidence="15">The sequence shown here is derived from an EMBL/GenBank/DDBJ whole genome shotgun (WGS) entry which is preliminary data.</text>
</comment>
<gene>
    <name evidence="15" type="ORF">Tco_0857983</name>
</gene>
<evidence type="ECO:0000313" key="15">
    <source>
        <dbReference type="EMBL" id="GJT10941.1"/>
    </source>
</evidence>
<evidence type="ECO:0000256" key="7">
    <source>
        <dbReference type="ARBA" id="ARBA00022801"/>
    </source>
</evidence>
<dbReference type="PROSITE" id="PS50878">
    <property type="entry name" value="RT_POL"/>
    <property type="match status" value="1"/>
</dbReference>
<evidence type="ECO:0000256" key="4">
    <source>
        <dbReference type="ARBA" id="ARBA00022695"/>
    </source>
</evidence>
<comment type="catalytic activity">
    <reaction evidence="1 12">
        <text>Hydrolysis of (1-&gt;4)-alpha-D-glucosidic linkages in polysaccharides so as to remove successive maltose units from the non-reducing ends of the chains.</text>
        <dbReference type="EC" id="3.2.1.2"/>
    </reaction>
</comment>
<dbReference type="InterPro" id="IPR001969">
    <property type="entry name" value="Aspartic_peptidase_AS"/>
</dbReference>
<dbReference type="InterPro" id="IPR021109">
    <property type="entry name" value="Peptidase_aspartic_dom_sf"/>
</dbReference>
<dbReference type="PROSITE" id="PS50994">
    <property type="entry name" value="INTEGRASE"/>
    <property type="match status" value="1"/>
</dbReference>
<dbReference type="Pfam" id="PF01373">
    <property type="entry name" value="Glyco_hydro_14"/>
    <property type="match status" value="1"/>
</dbReference>
<dbReference type="EC" id="3.2.1.2" evidence="12"/>
<evidence type="ECO:0000256" key="8">
    <source>
        <dbReference type="ARBA" id="ARBA00022918"/>
    </source>
</evidence>
<evidence type="ECO:0000256" key="6">
    <source>
        <dbReference type="ARBA" id="ARBA00022759"/>
    </source>
</evidence>
<organism evidence="15 16">
    <name type="scientific">Tanacetum coccineum</name>
    <dbReference type="NCBI Taxonomy" id="301880"/>
    <lineage>
        <taxon>Eukaryota</taxon>
        <taxon>Viridiplantae</taxon>
        <taxon>Streptophyta</taxon>
        <taxon>Embryophyta</taxon>
        <taxon>Tracheophyta</taxon>
        <taxon>Spermatophyta</taxon>
        <taxon>Magnoliopsida</taxon>
        <taxon>eudicotyledons</taxon>
        <taxon>Gunneridae</taxon>
        <taxon>Pentapetalae</taxon>
        <taxon>asterids</taxon>
        <taxon>campanulids</taxon>
        <taxon>Asterales</taxon>
        <taxon>Asteraceae</taxon>
        <taxon>Asteroideae</taxon>
        <taxon>Anthemideae</taxon>
        <taxon>Anthemidinae</taxon>
        <taxon>Tanacetum</taxon>
    </lineage>
</organism>
<reference evidence="15" key="2">
    <citation type="submission" date="2022-01" db="EMBL/GenBank/DDBJ databases">
        <authorList>
            <person name="Yamashiro T."/>
            <person name="Shiraishi A."/>
            <person name="Satake H."/>
            <person name="Nakayama K."/>
        </authorList>
    </citation>
    <scope>NUCLEOTIDE SEQUENCE</scope>
</reference>
<dbReference type="InterPro" id="IPR001584">
    <property type="entry name" value="Integrase_cat-core"/>
</dbReference>
<dbReference type="Gene3D" id="3.20.20.80">
    <property type="entry name" value="Glycosidases"/>
    <property type="match status" value="1"/>
</dbReference>
<evidence type="ECO:0000259" key="13">
    <source>
        <dbReference type="PROSITE" id="PS50878"/>
    </source>
</evidence>
<evidence type="ECO:0000256" key="10">
    <source>
        <dbReference type="ARBA" id="ARBA00023295"/>
    </source>
</evidence>
<keyword evidence="5" id="KW-0540">Nuclease</keyword>
<dbReference type="InterPro" id="IPR043128">
    <property type="entry name" value="Rev_trsase/Diguanyl_cyclase"/>
</dbReference>
<dbReference type="Pfam" id="PF00078">
    <property type="entry name" value="RVT_1"/>
    <property type="match status" value="1"/>
</dbReference>
<dbReference type="EMBL" id="BQNB010013027">
    <property type="protein sequence ID" value="GJT10941.1"/>
    <property type="molecule type" value="Genomic_DNA"/>
</dbReference>
<keyword evidence="16" id="KW-1185">Reference proteome</keyword>
<dbReference type="Pfam" id="PF17917">
    <property type="entry name" value="RT_RNaseH"/>
    <property type="match status" value="1"/>
</dbReference>